<keyword evidence="4" id="KW-1185">Reference proteome</keyword>
<dbReference type="RefSeq" id="WP_089514740.1">
    <property type="nucleotide sequence ID" value="NZ_NJGG01000001.1"/>
</dbReference>
<organism evidence="3 4">
    <name type="scientific">Polynucleobacter cosmopolitanus</name>
    <dbReference type="NCBI Taxonomy" id="351345"/>
    <lineage>
        <taxon>Bacteria</taxon>
        <taxon>Pseudomonadati</taxon>
        <taxon>Pseudomonadota</taxon>
        <taxon>Betaproteobacteria</taxon>
        <taxon>Burkholderiales</taxon>
        <taxon>Burkholderiaceae</taxon>
        <taxon>Polynucleobacter</taxon>
    </lineage>
</organism>
<dbReference type="InterPro" id="IPR037873">
    <property type="entry name" value="BamE-like"/>
</dbReference>
<dbReference type="Gene3D" id="3.30.1450.10">
    <property type="match status" value="1"/>
</dbReference>
<proteinExistence type="predicted"/>
<evidence type="ECO:0000313" key="4">
    <source>
        <dbReference type="Proteomes" id="UP000215188"/>
    </source>
</evidence>
<comment type="caution">
    <text evidence="3">The sequence shown here is derived from an EMBL/GenBank/DDBJ whole genome shotgun (WGS) entry which is preliminary data.</text>
</comment>
<evidence type="ECO:0000256" key="1">
    <source>
        <dbReference type="ARBA" id="ARBA00022729"/>
    </source>
</evidence>
<feature type="chain" id="PRO_5012963348" description="Lipoprotein SmpA/OmlA domain-containing protein" evidence="2">
    <location>
        <begin position="20"/>
        <end position="140"/>
    </location>
</feature>
<name>A0A229FUK2_9BURK</name>
<reference evidence="3 4" key="1">
    <citation type="submission" date="2017-06" db="EMBL/GenBank/DDBJ databases">
        <title>Reclassification of a Polynucleobacter cosmopolitanus strain isolated from tropical Lake Victoria as Polynucleobacter victoriensis comb. nov.</title>
        <authorList>
            <person name="Hahn M.W."/>
        </authorList>
    </citation>
    <scope>NUCLEOTIDE SEQUENCE [LARGE SCALE GENOMIC DNA]</scope>
    <source>
        <strain evidence="3 4">MWH-MoIso2</strain>
    </source>
</reference>
<keyword evidence="1 2" id="KW-0732">Signal</keyword>
<dbReference type="Proteomes" id="UP000215188">
    <property type="component" value="Unassembled WGS sequence"/>
</dbReference>
<accession>A0A229FUK2</accession>
<feature type="signal peptide" evidence="2">
    <location>
        <begin position="1"/>
        <end position="19"/>
    </location>
</feature>
<dbReference type="EMBL" id="NJGG01000001">
    <property type="protein sequence ID" value="OXL15701.1"/>
    <property type="molecule type" value="Genomic_DNA"/>
</dbReference>
<evidence type="ECO:0000313" key="3">
    <source>
        <dbReference type="EMBL" id="OXL15701.1"/>
    </source>
</evidence>
<dbReference type="AlphaFoldDB" id="A0A229FUK2"/>
<gene>
    <name evidence="3" type="ORF">AOC33_00960</name>
</gene>
<evidence type="ECO:0000256" key="2">
    <source>
        <dbReference type="SAM" id="SignalP"/>
    </source>
</evidence>
<dbReference type="OrthoDB" id="9795390at2"/>
<dbReference type="PROSITE" id="PS51257">
    <property type="entry name" value="PROKAR_LIPOPROTEIN"/>
    <property type="match status" value="1"/>
</dbReference>
<sequence>MSFKYIGYLGAVAFLLALQGCFPTSLVDQQKDMQEAKGQGDNISVGKVQREIKVGMSSSDVVVALGSPNMVTTDDKRRETWVYDKVSTEAMISASSGMRFFWLPADGKAAASTTQKTLTIIIKFDEKAKVRDFAYHQSKF</sequence>
<protein>
    <recommendedName>
        <fullName evidence="5">Lipoprotein SmpA/OmlA domain-containing protein</fullName>
    </recommendedName>
</protein>
<evidence type="ECO:0008006" key="5">
    <source>
        <dbReference type="Google" id="ProtNLM"/>
    </source>
</evidence>